<sequence>RLLFWRIWRVHSGSAAAGGARGAGGGPFGKDNGLVYGRLFTNSARDALIEFATTLNLIRLARKRILPEIGLRSDTKVGPGSGTGARPGSESRLKGISKKSFYDFASGAASDKCLACG</sequence>
<organism evidence="2 3">
    <name type="scientific">Eumeta variegata</name>
    <name type="common">Bagworm moth</name>
    <name type="synonym">Eumeta japonica</name>
    <dbReference type="NCBI Taxonomy" id="151549"/>
    <lineage>
        <taxon>Eukaryota</taxon>
        <taxon>Metazoa</taxon>
        <taxon>Ecdysozoa</taxon>
        <taxon>Arthropoda</taxon>
        <taxon>Hexapoda</taxon>
        <taxon>Insecta</taxon>
        <taxon>Pterygota</taxon>
        <taxon>Neoptera</taxon>
        <taxon>Endopterygota</taxon>
        <taxon>Lepidoptera</taxon>
        <taxon>Glossata</taxon>
        <taxon>Ditrysia</taxon>
        <taxon>Tineoidea</taxon>
        <taxon>Psychidae</taxon>
        <taxon>Oiketicinae</taxon>
        <taxon>Eumeta</taxon>
    </lineage>
</organism>
<evidence type="ECO:0000313" key="3">
    <source>
        <dbReference type="Proteomes" id="UP000299102"/>
    </source>
</evidence>
<dbReference type="EMBL" id="BGZK01000431">
    <property type="protein sequence ID" value="GBP43152.1"/>
    <property type="molecule type" value="Genomic_DNA"/>
</dbReference>
<dbReference type="Proteomes" id="UP000299102">
    <property type="component" value="Unassembled WGS sequence"/>
</dbReference>
<protein>
    <submittedName>
        <fullName evidence="2">Uncharacterized protein</fullName>
    </submittedName>
</protein>
<accession>A0A4C1VXT3</accession>
<feature type="non-terminal residue" evidence="2">
    <location>
        <position position="1"/>
    </location>
</feature>
<evidence type="ECO:0000313" key="2">
    <source>
        <dbReference type="EMBL" id="GBP43152.1"/>
    </source>
</evidence>
<proteinExistence type="predicted"/>
<dbReference type="AlphaFoldDB" id="A0A4C1VXT3"/>
<gene>
    <name evidence="2" type="ORF">EVAR_26826_1</name>
</gene>
<name>A0A4C1VXT3_EUMVA</name>
<evidence type="ECO:0000256" key="1">
    <source>
        <dbReference type="SAM" id="MobiDB-lite"/>
    </source>
</evidence>
<comment type="caution">
    <text evidence="2">The sequence shown here is derived from an EMBL/GenBank/DDBJ whole genome shotgun (WGS) entry which is preliminary data.</text>
</comment>
<feature type="region of interest" description="Disordered" evidence="1">
    <location>
        <begin position="72"/>
        <end position="92"/>
    </location>
</feature>
<keyword evidence="3" id="KW-1185">Reference proteome</keyword>
<reference evidence="2 3" key="1">
    <citation type="journal article" date="2019" name="Commun. Biol.">
        <title>The bagworm genome reveals a unique fibroin gene that provides high tensile strength.</title>
        <authorList>
            <person name="Kono N."/>
            <person name="Nakamura H."/>
            <person name="Ohtoshi R."/>
            <person name="Tomita M."/>
            <person name="Numata K."/>
            <person name="Arakawa K."/>
        </authorList>
    </citation>
    <scope>NUCLEOTIDE SEQUENCE [LARGE SCALE GENOMIC DNA]</scope>
</reference>